<name>A0A7H0VC42_9FLAO</name>
<comment type="similarity">
    <text evidence="2 9">Belongs to the ABC-2 integral membrane protein family.</text>
</comment>
<evidence type="ECO:0000313" key="11">
    <source>
        <dbReference type="EMBL" id="QNR23290.1"/>
    </source>
</evidence>
<feature type="transmembrane region" description="Helical" evidence="9">
    <location>
        <begin position="65"/>
        <end position="84"/>
    </location>
</feature>
<dbReference type="PROSITE" id="PS51012">
    <property type="entry name" value="ABC_TM2"/>
    <property type="match status" value="1"/>
</dbReference>
<evidence type="ECO:0000256" key="2">
    <source>
        <dbReference type="ARBA" id="ARBA00007783"/>
    </source>
</evidence>
<keyword evidence="6 9" id="KW-0812">Transmembrane</keyword>
<evidence type="ECO:0000256" key="1">
    <source>
        <dbReference type="ARBA" id="ARBA00004429"/>
    </source>
</evidence>
<keyword evidence="12" id="KW-1185">Reference proteome</keyword>
<keyword evidence="4 9" id="KW-1003">Cell membrane</keyword>
<organism evidence="11 12">
    <name type="scientific">Croceimicrobium hydrocarbonivorans</name>
    <dbReference type="NCBI Taxonomy" id="2761580"/>
    <lineage>
        <taxon>Bacteria</taxon>
        <taxon>Pseudomonadati</taxon>
        <taxon>Bacteroidota</taxon>
        <taxon>Flavobacteriia</taxon>
        <taxon>Flavobacteriales</taxon>
        <taxon>Owenweeksiaceae</taxon>
        <taxon>Croceimicrobium</taxon>
    </lineage>
</organism>
<comment type="subcellular location">
    <subcellularLocation>
        <location evidence="1">Cell inner membrane</location>
        <topology evidence="1">Multi-pass membrane protein</topology>
    </subcellularLocation>
    <subcellularLocation>
        <location evidence="9">Cell membrane</location>
        <topology evidence="9">Multi-pass membrane protein</topology>
    </subcellularLocation>
</comment>
<feature type="transmembrane region" description="Helical" evidence="9">
    <location>
        <begin position="105"/>
        <end position="132"/>
    </location>
</feature>
<protein>
    <recommendedName>
        <fullName evidence="9">Transport permease protein</fullName>
    </recommendedName>
</protein>
<dbReference type="GO" id="GO:0140359">
    <property type="term" value="F:ABC-type transporter activity"/>
    <property type="evidence" value="ECO:0007669"/>
    <property type="project" value="InterPro"/>
</dbReference>
<gene>
    <name evidence="11" type="ORF">H4K34_13010</name>
</gene>
<evidence type="ECO:0000259" key="10">
    <source>
        <dbReference type="PROSITE" id="PS51012"/>
    </source>
</evidence>
<dbReference type="AlphaFoldDB" id="A0A7H0VC42"/>
<evidence type="ECO:0000313" key="12">
    <source>
        <dbReference type="Proteomes" id="UP000516305"/>
    </source>
</evidence>
<dbReference type="PANTHER" id="PTHR30413">
    <property type="entry name" value="INNER MEMBRANE TRANSPORT PERMEASE"/>
    <property type="match status" value="1"/>
</dbReference>
<keyword evidence="8 9" id="KW-0472">Membrane</keyword>
<evidence type="ECO:0000256" key="7">
    <source>
        <dbReference type="ARBA" id="ARBA00022989"/>
    </source>
</evidence>
<dbReference type="EMBL" id="CP060139">
    <property type="protein sequence ID" value="QNR23290.1"/>
    <property type="molecule type" value="Genomic_DNA"/>
</dbReference>
<dbReference type="RefSeq" id="WP_210757819.1">
    <property type="nucleotide sequence ID" value="NZ_CP060139.1"/>
</dbReference>
<accession>A0A7H0VC42</accession>
<keyword evidence="3 9" id="KW-0813">Transport</keyword>
<dbReference type="InterPro" id="IPR047817">
    <property type="entry name" value="ABC2_TM_bact-type"/>
</dbReference>
<dbReference type="GO" id="GO:0005886">
    <property type="term" value="C:plasma membrane"/>
    <property type="evidence" value="ECO:0007669"/>
    <property type="project" value="UniProtKB-SubCell"/>
</dbReference>
<evidence type="ECO:0000256" key="6">
    <source>
        <dbReference type="ARBA" id="ARBA00022692"/>
    </source>
</evidence>
<sequence>MASQWKELMQYRSLGISLARRDFKVRYAQTMLGTLWALIQPLLSLAVLFLVFQRALQADTQGIPFLSYTLSGLIFWGFFNYNLSQGAASLIQARSMLQKIYFPRILLVLSKSLVASIDLIFVLILFVFVAFADAHFTLLSMGSFVAALFMSFFASQGLALWFAALSLRFRDLQQIIPFFAQMLFFLSPIAYSPELWQSALHEKFQIFLYLNPMMGILEIWRAGIFELGFSANSSGIGLSIVFSLLLFLSGWIYFQKVERKMADLL</sequence>
<dbReference type="PANTHER" id="PTHR30413:SF8">
    <property type="entry name" value="TRANSPORT PERMEASE PROTEIN"/>
    <property type="match status" value="1"/>
</dbReference>
<feature type="transmembrane region" description="Helical" evidence="9">
    <location>
        <begin position="204"/>
        <end position="224"/>
    </location>
</feature>
<feature type="domain" description="ABC transmembrane type-2" evidence="10">
    <location>
        <begin position="32"/>
        <end position="257"/>
    </location>
</feature>
<evidence type="ECO:0000256" key="5">
    <source>
        <dbReference type="ARBA" id="ARBA00022519"/>
    </source>
</evidence>
<evidence type="ECO:0000256" key="9">
    <source>
        <dbReference type="RuleBase" id="RU361157"/>
    </source>
</evidence>
<evidence type="ECO:0000256" key="8">
    <source>
        <dbReference type="ARBA" id="ARBA00023136"/>
    </source>
</evidence>
<dbReference type="GO" id="GO:0015920">
    <property type="term" value="P:lipopolysaccharide transport"/>
    <property type="evidence" value="ECO:0007669"/>
    <property type="project" value="TreeGrafter"/>
</dbReference>
<feature type="transmembrane region" description="Helical" evidence="9">
    <location>
        <begin position="30"/>
        <end position="53"/>
    </location>
</feature>
<dbReference type="KEGG" id="chyd:H4K34_13010"/>
<proteinExistence type="inferred from homology"/>
<evidence type="ECO:0000256" key="4">
    <source>
        <dbReference type="ARBA" id="ARBA00022475"/>
    </source>
</evidence>
<keyword evidence="5" id="KW-0997">Cell inner membrane</keyword>
<reference evidence="11 12" key="1">
    <citation type="submission" date="2020-08" db="EMBL/GenBank/DDBJ databases">
        <title>Croceimicrobium hydrocarbonivorans gen. nov., sp. nov., a novel marine bacterium isolated from a bacterial consortium that degrades polyethylene terephthalate.</title>
        <authorList>
            <person name="Liu R."/>
        </authorList>
    </citation>
    <scope>NUCLEOTIDE SEQUENCE [LARGE SCALE GENOMIC DNA]</scope>
    <source>
        <strain evidence="11 12">A20-9</strain>
    </source>
</reference>
<feature type="transmembrane region" description="Helical" evidence="9">
    <location>
        <begin position="236"/>
        <end position="254"/>
    </location>
</feature>
<keyword evidence="7 9" id="KW-1133">Transmembrane helix</keyword>
<feature type="transmembrane region" description="Helical" evidence="9">
    <location>
        <begin position="138"/>
        <end position="163"/>
    </location>
</feature>
<evidence type="ECO:0000256" key="3">
    <source>
        <dbReference type="ARBA" id="ARBA00022448"/>
    </source>
</evidence>
<dbReference type="Proteomes" id="UP000516305">
    <property type="component" value="Chromosome"/>
</dbReference>
<dbReference type="Pfam" id="PF01061">
    <property type="entry name" value="ABC2_membrane"/>
    <property type="match status" value="1"/>
</dbReference>
<dbReference type="InterPro" id="IPR013525">
    <property type="entry name" value="ABC2_TM"/>
</dbReference>